<dbReference type="RefSeq" id="WP_011900261.1">
    <property type="nucleotide sequence ID" value="NZ_JAAVJF010000001.1"/>
</dbReference>
<evidence type="ECO:0000256" key="3">
    <source>
        <dbReference type="ARBA" id="ARBA00023274"/>
    </source>
</evidence>
<evidence type="ECO:0000256" key="4">
    <source>
        <dbReference type="ARBA" id="ARBA00035204"/>
    </source>
</evidence>
<dbReference type="PROSITE" id="PS00579">
    <property type="entry name" value="RIBOSOMAL_L29"/>
    <property type="match status" value="1"/>
</dbReference>
<evidence type="ECO:0000256" key="5">
    <source>
        <dbReference type="HAMAP-Rule" id="MF_00374"/>
    </source>
</evidence>
<dbReference type="PANTHER" id="PTHR10916:SF0">
    <property type="entry name" value="LARGE RIBOSOMAL SUBUNIT PROTEIN UL29C"/>
    <property type="match status" value="1"/>
</dbReference>
<dbReference type="SUPFAM" id="SSF46561">
    <property type="entry name" value="Ribosomal protein L29 (L29p)"/>
    <property type="match status" value="1"/>
</dbReference>
<evidence type="ECO:0000256" key="2">
    <source>
        <dbReference type="ARBA" id="ARBA00022980"/>
    </source>
</evidence>
<dbReference type="EMBL" id="JAAVJF010000001">
    <property type="protein sequence ID" value="NYR14702.1"/>
    <property type="molecule type" value="Genomic_DNA"/>
</dbReference>
<reference evidence="6 7" key="1">
    <citation type="journal article" date="2020" name="Nat. Commun.">
        <title>The structures of two archaeal type IV pili illuminate evolutionary relationships.</title>
        <authorList>
            <person name="Wang F."/>
            <person name="Baquero D.P."/>
            <person name="Su Z."/>
            <person name="Beltran L.C."/>
            <person name="Prangishvili D."/>
            <person name="Krupovic M."/>
            <person name="Egelman E.H."/>
        </authorList>
    </citation>
    <scope>NUCLEOTIDE SEQUENCE [LARGE SCALE GENOMIC DNA]</scope>
    <source>
        <strain evidence="6 7">2GA</strain>
    </source>
</reference>
<dbReference type="AlphaFoldDB" id="A0A7L4P7B8"/>
<dbReference type="Pfam" id="PF00831">
    <property type="entry name" value="Ribosomal_L29"/>
    <property type="match status" value="1"/>
</dbReference>
<organism evidence="6 7">
    <name type="scientific">Pyrobaculum arsenaticum</name>
    <dbReference type="NCBI Taxonomy" id="121277"/>
    <lineage>
        <taxon>Archaea</taxon>
        <taxon>Thermoproteota</taxon>
        <taxon>Thermoprotei</taxon>
        <taxon>Thermoproteales</taxon>
        <taxon>Thermoproteaceae</taxon>
        <taxon>Pyrobaculum</taxon>
    </lineage>
</organism>
<keyword evidence="2 5" id="KW-0689">Ribosomal protein</keyword>
<dbReference type="GO" id="GO:0003735">
    <property type="term" value="F:structural constituent of ribosome"/>
    <property type="evidence" value="ECO:0007669"/>
    <property type="project" value="InterPro"/>
</dbReference>
<evidence type="ECO:0000313" key="6">
    <source>
        <dbReference type="EMBL" id="NYR14702.1"/>
    </source>
</evidence>
<comment type="similarity">
    <text evidence="1 5">Belongs to the universal ribosomal protein uL29 family.</text>
</comment>
<keyword evidence="3 5" id="KW-0687">Ribonucleoprotein</keyword>
<dbReference type="FunFam" id="1.10.287.310:FF:000001">
    <property type="entry name" value="50S ribosomal protein L29"/>
    <property type="match status" value="1"/>
</dbReference>
<keyword evidence="7" id="KW-1185">Reference proteome</keyword>
<gene>
    <name evidence="6" type="primary">rpmC</name>
    <name evidence="5" type="synonym">rpl29</name>
    <name evidence="6" type="ORF">HC235_01715</name>
</gene>
<dbReference type="CDD" id="cd00427">
    <property type="entry name" value="Ribosomal_L29_HIP"/>
    <property type="match status" value="1"/>
</dbReference>
<dbReference type="InterPro" id="IPR018254">
    <property type="entry name" value="Ribosomal_uL29_CS"/>
</dbReference>
<proteinExistence type="inferred from homology"/>
<dbReference type="HAMAP" id="MF_00374">
    <property type="entry name" value="Ribosomal_uL29"/>
    <property type="match status" value="1"/>
</dbReference>
<dbReference type="Gene3D" id="1.10.287.310">
    <property type="match status" value="1"/>
</dbReference>
<comment type="caution">
    <text evidence="6">The sequence shown here is derived from an EMBL/GenBank/DDBJ whole genome shotgun (WGS) entry which is preliminary data.</text>
</comment>
<dbReference type="InterPro" id="IPR050063">
    <property type="entry name" value="Ribosomal_protein_uL29"/>
</dbReference>
<protein>
    <recommendedName>
        <fullName evidence="4 5">Large ribosomal subunit protein uL29</fullName>
    </recommendedName>
</protein>
<sequence length="73" mass="8579">MSSEKKLKAKALREMTPEERRELLNQLRAELVKLQTQRARGFVENPGRIRQVRRAIARILTIENQLKRKGAVR</sequence>
<dbReference type="OMA" id="TIMREEE"/>
<dbReference type="GO" id="GO:0022625">
    <property type="term" value="C:cytosolic large ribosomal subunit"/>
    <property type="evidence" value="ECO:0007669"/>
    <property type="project" value="TreeGrafter"/>
</dbReference>
<evidence type="ECO:0000256" key="1">
    <source>
        <dbReference type="ARBA" id="ARBA00009254"/>
    </source>
</evidence>
<dbReference type="InterPro" id="IPR001854">
    <property type="entry name" value="Ribosomal_uL29"/>
</dbReference>
<dbReference type="InterPro" id="IPR036049">
    <property type="entry name" value="Ribosomal_uL29_sf"/>
</dbReference>
<evidence type="ECO:0000313" key="7">
    <source>
        <dbReference type="Proteomes" id="UP000554766"/>
    </source>
</evidence>
<dbReference type="GO" id="GO:0006412">
    <property type="term" value="P:translation"/>
    <property type="evidence" value="ECO:0007669"/>
    <property type="project" value="UniProtKB-UniRule"/>
</dbReference>
<dbReference type="GeneID" id="5054341"/>
<dbReference type="PANTHER" id="PTHR10916">
    <property type="entry name" value="60S RIBOSOMAL PROTEIN L35/50S RIBOSOMAL PROTEIN L29"/>
    <property type="match status" value="1"/>
</dbReference>
<name>A0A7L4P7B8_9CREN</name>
<dbReference type="NCBIfam" id="TIGR00012">
    <property type="entry name" value="L29"/>
    <property type="match status" value="1"/>
</dbReference>
<accession>A0A7L4P7B8</accession>
<dbReference type="Proteomes" id="UP000554766">
    <property type="component" value="Unassembled WGS sequence"/>
</dbReference>